<keyword evidence="2 4" id="KW-0238">DNA-binding</keyword>
<dbReference type="EMBL" id="BOPG01000030">
    <property type="protein sequence ID" value="GIJ57253.1"/>
    <property type="molecule type" value="Genomic_DNA"/>
</dbReference>
<evidence type="ECO:0000259" key="5">
    <source>
        <dbReference type="PROSITE" id="PS50977"/>
    </source>
</evidence>
<dbReference type="GO" id="GO:0000976">
    <property type="term" value="F:transcription cis-regulatory region binding"/>
    <property type="evidence" value="ECO:0007669"/>
    <property type="project" value="TreeGrafter"/>
</dbReference>
<proteinExistence type="predicted"/>
<name>A0A8J4E101_9ACTN</name>
<dbReference type="GO" id="GO:0003700">
    <property type="term" value="F:DNA-binding transcription factor activity"/>
    <property type="evidence" value="ECO:0007669"/>
    <property type="project" value="TreeGrafter"/>
</dbReference>
<dbReference type="PANTHER" id="PTHR30055:SF234">
    <property type="entry name" value="HTH-TYPE TRANSCRIPTIONAL REGULATOR BETI"/>
    <property type="match status" value="1"/>
</dbReference>
<feature type="DNA-binding region" description="H-T-H motif" evidence="4">
    <location>
        <begin position="28"/>
        <end position="47"/>
    </location>
</feature>
<keyword evidence="3" id="KW-0804">Transcription</keyword>
<dbReference type="RefSeq" id="WP_203996449.1">
    <property type="nucleotide sequence ID" value="NZ_BOPG01000030.1"/>
</dbReference>
<gene>
    <name evidence="6" type="ORF">Vau01_047690</name>
</gene>
<protein>
    <submittedName>
        <fullName evidence="6">Putative transcriptional regulator, TetR family protein</fullName>
    </submittedName>
</protein>
<dbReference type="InterPro" id="IPR009057">
    <property type="entry name" value="Homeodomain-like_sf"/>
</dbReference>
<evidence type="ECO:0000256" key="3">
    <source>
        <dbReference type="ARBA" id="ARBA00023163"/>
    </source>
</evidence>
<evidence type="ECO:0000313" key="6">
    <source>
        <dbReference type="EMBL" id="GIJ57253.1"/>
    </source>
</evidence>
<sequence length="205" mass="22176">MPRPAAFTTDEILDAALACVARDRHAATIADVARALGGPVGSIYHRFPSRDVVLARLWLRSVGRFQAGLFDIAAQGDADGEPPLDMLVRMAVHVPRYCRRHPDEAVALTLYRQDRLLRDCHDSVRPDIAGVNSGIDDLSRTLTRRCFGTATKRRSTLVAWATRLGPYGLVRPYLGGDVPALLDDVVAASTRAILALGTPAAPPTT</sequence>
<dbReference type="Gene3D" id="1.10.357.10">
    <property type="entry name" value="Tetracycline Repressor, domain 2"/>
    <property type="match status" value="1"/>
</dbReference>
<keyword evidence="7" id="KW-1185">Reference proteome</keyword>
<evidence type="ECO:0000256" key="2">
    <source>
        <dbReference type="ARBA" id="ARBA00023125"/>
    </source>
</evidence>
<evidence type="ECO:0000256" key="4">
    <source>
        <dbReference type="PROSITE-ProRule" id="PRU00335"/>
    </source>
</evidence>
<feature type="domain" description="HTH tetR-type" evidence="5">
    <location>
        <begin position="6"/>
        <end position="65"/>
    </location>
</feature>
<dbReference type="AlphaFoldDB" id="A0A8J4E101"/>
<evidence type="ECO:0000256" key="1">
    <source>
        <dbReference type="ARBA" id="ARBA00023015"/>
    </source>
</evidence>
<dbReference type="SUPFAM" id="SSF46689">
    <property type="entry name" value="Homeodomain-like"/>
    <property type="match status" value="1"/>
</dbReference>
<dbReference type="Proteomes" id="UP000612585">
    <property type="component" value="Unassembled WGS sequence"/>
</dbReference>
<dbReference type="InterPro" id="IPR050109">
    <property type="entry name" value="HTH-type_TetR-like_transc_reg"/>
</dbReference>
<evidence type="ECO:0000313" key="7">
    <source>
        <dbReference type="Proteomes" id="UP000612585"/>
    </source>
</evidence>
<accession>A0A8J4E101</accession>
<keyword evidence="1" id="KW-0805">Transcription regulation</keyword>
<dbReference type="InterPro" id="IPR001647">
    <property type="entry name" value="HTH_TetR"/>
</dbReference>
<dbReference type="PANTHER" id="PTHR30055">
    <property type="entry name" value="HTH-TYPE TRANSCRIPTIONAL REGULATOR RUTR"/>
    <property type="match status" value="1"/>
</dbReference>
<reference evidence="6" key="1">
    <citation type="submission" date="2021-01" db="EMBL/GenBank/DDBJ databases">
        <title>Whole genome shotgun sequence of Virgisporangium aurantiacum NBRC 16421.</title>
        <authorList>
            <person name="Komaki H."/>
            <person name="Tamura T."/>
        </authorList>
    </citation>
    <scope>NUCLEOTIDE SEQUENCE</scope>
    <source>
        <strain evidence="6">NBRC 16421</strain>
    </source>
</reference>
<dbReference type="Pfam" id="PF00440">
    <property type="entry name" value="TetR_N"/>
    <property type="match status" value="1"/>
</dbReference>
<comment type="caution">
    <text evidence="6">The sequence shown here is derived from an EMBL/GenBank/DDBJ whole genome shotgun (WGS) entry which is preliminary data.</text>
</comment>
<organism evidence="6 7">
    <name type="scientific">Virgisporangium aurantiacum</name>
    <dbReference type="NCBI Taxonomy" id="175570"/>
    <lineage>
        <taxon>Bacteria</taxon>
        <taxon>Bacillati</taxon>
        <taxon>Actinomycetota</taxon>
        <taxon>Actinomycetes</taxon>
        <taxon>Micromonosporales</taxon>
        <taxon>Micromonosporaceae</taxon>
        <taxon>Virgisporangium</taxon>
    </lineage>
</organism>
<dbReference type="PROSITE" id="PS50977">
    <property type="entry name" value="HTH_TETR_2"/>
    <property type="match status" value="1"/>
</dbReference>